<dbReference type="OrthoDB" id="4960523at2"/>
<reference evidence="3 4" key="2">
    <citation type="submission" date="2014-07" db="EMBL/GenBank/DDBJ databases">
        <title>Porphyromonadaceae bacterium OUH 334697 = ATCC BAA-2682 = DSM 28341 draft genome.</title>
        <authorList>
            <person name="Sydenham T.V."/>
            <person name="Hasman H."/>
            <person name="Justesen U.S."/>
        </authorList>
    </citation>
    <scope>NUCLEOTIDE SEQUENCE [LARGE SCALE GENOMIC DNA]</scope>
    <source>
        <strain evidence="3 4">OUH 334697</strain>
    </source>
</reference>
<dbReference type="EMBL" id="JPIU01000039">
    <property type="protein sequence ID" value="KIO44568.1"/>
    <property type="molecule type" value="Genomic_DNA"/>
</dbReference>
<dbReference type="Proteomes" id="UP000031980">
    <property type="component" value="Unassembled WGS sequence"/>
</dbReference>
<keyword evidence="1" id="KW-1133">Transmembrane helix</keyword>
<keyword evidence="1" id="KW-0472">Membrane</keyword>
<proteinExistence type="predicted"/>
<comment type="caution">
    <text evidence="2">The sequence shown here is derived from an EMBL/GenBank/DDBJ whole genome shotgun (WGS) entry which is preliminary data.</text>
</comment>
<dbReference type="EMBL" id="JPIT01000018">
    <property type="protein sequence ID" value="KIO45179.1"/>
    <property type="molecule type" value="Genomic_DNA"/>
</dbReference>
<protein>
    <submittedName>
        <fullName evidence="2">Uncharacterized protein</fullName>
    </submittedName>
</protein>
<evidence type="ECO:0000313" key="4">
    <source>
        <dbReference type="Proteomes" id="UP000031937"/>
    </source>
</evidence>
<dbReference type="AlphaFoldDB" id="A0A0C3MDR8"/>
<keyword evidence="5" id="KW-1185">Reference proteome</keyword>
<sequence length="309" mass="35215">MDNNFDRLYGQLTPALKQLEDKRLELKKKGTQNGLIAGGICFMVGTGITFGIEAGYTGIIIATLIGIIVLFLCINSQSAVLSGYYKKDIITTLLTSLCKDSSFQPEKGISKTAFMSSGLFSTTPDRYHSEDMITGQLEKTAFVCSEVHAEEKHVTVDSKGHRHESWVDIFRGFFFIADFHKDFKGQTIIYRNAWIKLNFNNRRVKLENPDFEKSFDVYSTDQVEARYLLTPGMMEKLLMLDRKFPGKITVSFYNSNIIIAIPDRTDHFETSIWRSQLHNNSLKQEYDTLSALTGIVNDLNLNLRIWSKE</sequence>
<accession>A0A0C3MDR8</accession>
<gene>
    <name evidence="2" type="ORF">BA92_10310</name>
    <name evidence="3" type="ORF">IE90_07035</name>
</gene>
<evidence type="ECO:0000313" key="3">
    <source>
        <dbReference type="EMBL" id="KIO45179.1"/>
    </source>
</evidence>
<feature type="transmembrane region" description="Helical" evidence="1">
    <location>
        <begin position="33"/>
        <end position="52"/>
    </location>
</feature>
<reference evidence="2 5" key="1">
    <citation type="submission" date="2014-07" db="EMBL/GenBank/DDBJ databases">
        <title>Porphyromonadaceae bacterium OUH 308042 = ATCC BAA-2681 = DSM 28342 draft genome.</title>
        <authorList>
            <person name="Sydenham T.V."/>
            <person name="Hasman H."/>
            <person name="Justensen U.S."/>
        </authorList>
    </citation>
    <scope>NUCLEOTIDE SEQUENCE [LARGE SCALE GENOMIC DNA]</scope>
    <source>
        <strain evidence="2 5">OUH 308042</strain>
    </source>
</reference>
<feature type="transmembrane region" description="Helical" evidence="1">
    <location>
        <begin position="58"/>
        <end position="81"/>
    </location>
</feature>
<dbReference type="RefSeq" id="WP_041503140.1">
    <property type="nucleotide sequence ID" value="NZ_JPIT01000018.1"/>
</dbReference>
<dbReference type="Pfam" id="PF11335">
    <property type="entry name" value="DUF3137"/>
    <property type="match status" value="1"/>
</dbReference>
<organism evidence="2 5">
    <name type="scientific">Sanguibacteroides justesenii</name>
    <dbReference type="NCBI Taxonomy" id="1547597"/>
    <lineage>
        <taxon>Bacteria</taxon>
        <taxon>Pseudomonadati</taxon>
        <taxon>Bacteroidota</taxon>
        <taxon>Bacteroidia</taxon>
        <taxon>Bacteroidales</taxon>
        <taxon>Porphyromonadaceae</taxon>
        <taxon>Sanguibacteroides</taxon>
    </lineage>
</organism>
<dbReference type="InterPro" id="IPR021484">
    <property type="entry name" value="DUF3137"/>
</dbReference>
<evidence type="ECO:0000256" key="1">
    <source>
        <dbReference type="SAM" id="Phobius"/>
    </source>
</evidence>
<keyword evidence="1" id="KW-0812">Transmembrane</keyword>
<evidence type="ECO:0000313" key="5">
    <source>
        <dbReference type="Proteomes" id="UP000031980"/>
    </source>
</evidence>
<dbReference type="Proteomes" id="UP000031937">
    <property type="component" value="Unassembled WGS sequence"/>
</dbReference>
<evidence type="ECO:0000313" key="2">
    <source>
        <dbReference type="EMBL" id="KIO44568.1"/>
    </source>
</evidence>
<name>A0A0C3MDR8_9PORP</name>